<evidence type="ECO:0000313" key="6">
    <source>
        <dbReference type="Proteomes" id="UP000664835"/>
    </source>
</evidence>
<evidence type="ECO:0000256" key="4">
    <source>
        <dbReference type="ARBA" id="ARBA00025078"/>
    </source>
</evidence>
<dbReference type="InterPro" id="IPR006135">
    <property type="entry name" value="T3SS_substrate_exporter"/>
</dbReference>
<reference evidence="5 6" key="1">
    <citation type="submission" date="2021-03" db="EMBL/GenBank/DDBJ databases">
        <title>Thiomicrorhabdus sp.nov.,novel sulfur-oxidizing bacteria isolated from coastal sediment.</title>
        <authorList>
            <person name="Liu X."/>
        </authorList>
    </citation>
    <scope>NUCLEOTIDE SEQUENCE [LARGE SCALE GENOMIC DNA]</scope>
    <source>
        <strain evidence="5 6">6S2-11</strain>
    </source>
</reference>
<keyword evidence="3" id="KW-0813">Transport</keyword>
<dbReference type="InterPro" id="IPR029025">
    <property type="entry name" value="T3SS_substrate_exporter_C"/>
</dbReference>
<evidence type="ECO:0000256" key="1">
    <source>
        <dbReference type="ARBA" id="ARBA00010690"/>
    </source>
</evidence>
<evidence type="ECO:0000256" key="3">
    <source>
        <dbReference type="ARBA" id="ARBA00023225"/>
    </source>
</evidence>
<protein>
    <recommendedName>
        <fullName evidence="2">Flagellar biosynthetic protein FlhB</fullName>
    </recommendedName>
</protein>
<dbReference type="PANTHER" id="PTHR30531:SF12">
    <property type="entry name" value="FLAGELLAR BIOSYNTHETIC PROTEIN FLHB"/>
    <property type="match status" value="1"/>
</dbReference>
<dbReference type="EMBL" id="JAGETV010000036">
    <property type="protein sequence ID" value="MBO1928342.1"/>
    <property type="molecule type" value="Genomic_DNA"/>
</dbReference>
<comment type="function">
    <text evidence="4">Required for formation of the rod structure in the basal body of the flagellar apparatus. Together with FliI and FliH, may constitute the export apparatus of flagellin.</text>
</comment>
<dbReference type="Pfam" id="PF01312">
    <property type="entry name" value="Bac_export_2"/>
    <property type="match status" value="1"/>
</dbReference>
<dbReference type="SUPFAM" id="SSF160544">
    <property type="entry name" value="EscU C-terminal domain-like"/>
    <property type="match status" value="1"/>
</dbReference>
<dbReference type="Gene3D" id="3.40.1690.10">
    <property type="entry name" value="secretion proteins EscU"/>
    <property type="match status" value="1"/>
</dbReference>
<evidence type="ECO:0000313" key="5">
    <source>
        <dbReference type="EMBL" id="MBO1928342.1"/>
    </source>
</evidence>
<name>A0ABS3Q7U1_9GAMM</name>
<organism evidence="5 6">
    <name type="scientific">Thiomicrorhabdus marina</name>
    <dbReference type="NCBI Taxonomy" id="2818442"/>
    <lineage>
        <taxon>Bacteria</taxon>
        <taxon>Pseudomonadati</taxon>
        <taxon>Pseudomonadota</taxon>
        <taxon>Gammaproteobacteria</taxon>
        <taxon>Thiotrichales</taxon>
        <taxon>Piscirickettsiaceae</taxon>
        <taxon>Thiomicrorhabdus</taxon>
    </lineage>
</organism>
<dbReference type="PANTHER" id="PTHR30531">
    <property type="entry name" value="FLAGELLAR BIOSYNTHETIC PROTEIN FLHB"/>
    <property type="match status" value="1"/>
</dbReference>
<proteinExistence type="inferred from homology"/>
<keyword evidence="6" id="KW-1185">Reference proteome</keyword>
<evidence type="ECO:0000256" key="2">
    <source>
        <dbReference type="ARBA" id="ARBA00021622"/>
    </source>
</evidence>
<dbReference type="RefSeq" id="WP_208150953.1">
    <property type="nucleotide sequence ID" value="NZ_JAGETV010000036.1"/>
</dbReference>
<comment type="similarity">
    <text evidence="1">Belongs to the type III secretion exporter family.</text>
</comment>
<keyword evidence="3" id="KW-0653">Protein transport</keyword>
<dbReference type="Proteomes" id="UP000664835">
    <property type="component" value="Unassembled WGS sequence"/>
</dbReference>
<keyword evidence="3" id="KW-1006">Bacterial flagellum protein export</keyword>
<sequence>MSPIPPKQQPIQAVSLQYDGDGAPKVTAKGQGVIAEEIIHRAKEHDIPIQENHELVGLLSQVQLDQEIPDKLYEAVAQVLIFAYQISGKEVPSAPKKDPTL</sequence>
<accession>A0ABS3Q7U1</accession>
<comment type="caution">
    <text evidence="5">The sequence shown here is derived from an EMBL/GenBank/DDBJ whole genome shotgun (WGS) entry which is preliminary data.</text>
</comment>
<gene>
    <name evidence="5" type="ORF">J3998_12230</name>
</gene>